<dbReference type="PROSITE" id="PS51257">
    <property type="entry name" value="PROKAR_LIPOPROTEIN"/>
    <property type="match status" value="1"/>
</dbReference>
<sequence length="103" mass="11140">MPMARRREVVWRVAVGLLCLLAGVLVGLACLLLLGALCLWGLGWLAEQWRLDTANGYYLMYLAVPLGLALLALGLALLAAALGSGLGTGRWLWRRLSRLLPLA</sequence>
<name>A0ABQ2A9U2_9PSED</name>
<dbReference type="Proteomes" id="UP000655550">
    <property type="component" value="Unassembled WGS sequence"/>
</dbReference>
<accession>A0ABQ2A9U2</accession>
<evidence type="ECO:0000313" key="2">
    <source>
        <dbReference type="EMBL" id="GGH88472.1"/>
    </source>
</evidence>
<evidence type="ECO:0000256" key="1">
    <source>
        <dbReference type="SAM" id="Phobius"/>
    </source>
</evidence>
<keyword evidence="3" id="KW-1185">Reference proteome</keyword>
<keyword evidence="1" id="KW-0472">Membrane</keyword>
<keyword evidence="1" id="KW-0812">Transmembrane</keyword>
<organism evidence="2 3">
    <name type="scientific">Pseudomonas fluvialis</name>
    <dbReference type="NCBI Taxonomy" id="1793966"/>
    <lineage>
        <taxon>Bacteria</taxon>
        <taxon>Pseudomonadati</taxon>
        <taxon>Pseudomonadota</taxon>
        <taxon>Gammaproteobacteria</taxon>
        <taxon>Pseudomonadales</taxon>
        <taxon>Pseudomonadaceae</taxon>
        <taxon>Pseudomonas</taxon>
    </lineage>
</organism>
<feature type="transmembrane region" description="Helical" evidence="1">
    <location>
        <begin position="9"/>
        <end position="42"/>
    </location>
</feature>
<dbReference type="EMBL" id="BMDE01000001">
    <property type="protein sequence ID" value="GGH88472.1"/>
    <property type="molecule type" value="Genomic_DNA"/>
</dbReference>
<gene>
    <name evidence="2" type="ORF">GCM10007363_01260</name>
</gene>
<evidence type="ECO:0000313" key="3">
    <source>
        <dbReference type="Proteomes" id="UP000655550"/>
    </source>
</evidence>
<proteinExistence type="predicted"/>
<feature type="transmembrane region" description="Helical" evidence="1">
    <location>
        <begin position="62"/>
        <end position="88"/>
    </location>
</feature>
<reference evidence="3" key="1">
    <citation type="journal article" date="2019" name="Int. J. Syst. Evol. Microbiol.">
        <title>The Global Catalogue of Microorganisms (GCM) 10K type strain sequencing project: providing services to taxonomists for standard genome sequencing and annotation.</title>
        <authorList>
            <consortium name="The Broad Institute Genomics Platform"/>
            <consortium name="The Broad Institute Genome Sequencing Center for Infectious Disease"/>
            <person name="Wu L."/>
            <person name="Ma J."/>
        </authorList>
    </citation>
    <scope>NUCLEOTIDE SEQUENCE [LARGE SCALE GENOMIC DNA]</scope>
    <source>
        <strain evidence="3">CCM 8778</strain>
    </source>
</reference>
<comment type="caution">
    <text evidence="2">The sequence shown here is derived from an EMBL/GenBank/DDBJ whole genome shotgun (WGS) entry which is preliminary data.</text>
</comment>
<protein>
    <submittedName>
        <fullName evidence="2">Uncharacterized protein</fullName>
    </submittedName>
</protein>
<keyword evidence="1" id="KW-1133">Transmembrane helix</keyword>